<organism evidence="3 4">
    <name type="scientific">Kribbella turkmenica</name>
    <dbReference type="NCBI Taxonomy" id="2530375"/>
    <lineage>
        <taxon>Bacteria</taxon>
        <taxon>Bacillati</taxon>
        <taxon>Actinomycetota</taxon>
        <taxon>Actinomycetes</taxon>
        <taxon>Propionibacteriales</taxon>
        <taxon>Kribbellaceae</taxon>
        <taxon>Kribbella</taxon>
    </lineage>
</organism>
<dbReference type="Pfam" id="PF10099">
    <property type="entry name" value="RskA_C"/>
    <property type="match status" value="1"/>
</dbReference>
<reference evidence="3 4" key="1">
    <citation type="submission" date="2019-02" db="EMBL/GenBank/DDBJ databases">
        <title>Draft genome sequences of novel Actinobacteria.</title>
        <authorList>
            <person name="Sahin N."/>
            <person name="Ay H."/>
            <person name="Saygin H."/>
        </authorList>
    </citation>
    <scope>NUCLEOTIDE SEQUENCE [LARGE SCALE GENOMIC DNA]</scope>
    <source>
        <strain evidence="3 4">16K104</strain>
    </source>
</reference>
<feature type="domain" description="Anti-sigma K factor RskA C-terminal" evidence="2">
    <location>
        <begin position="70"/>
        <end position="194"/>
    </location>
</feature>
<comment type="caution">
    <text evidence="3">The sequence shown here is derived from an EMBL/GenBank/DDBJ whole genome shotgun (WGS) entry which is preliminary data.</text>
</comment>
<dbReference type="RefSeq" id="WP_132318013.1">
    <property type="nucleotide sequence ID" value="NZ_SMKR01000026.1"/>
</dbReference>
<evidence type="ECO:0000256" key="1">
    <source>
        <dbReference type="SAM" id="Phobius"/>
    </source>
</evidence>
<keyword evidence="1" id="KW-0472">Membrane</keyword>
<dbReference type="OrthoDB" id="4328740at2"/>
<sequence length="210" mass="21854">MNFGGSEQSELPADIAAVCRQESVWAQTPTSLWSGVARSLEASNDLGPNVTVLTERQTGDHRKTRPARRWLALAAAVAAPVALGAGVGYQMAAQGPPHDIAFRLTGTDLQPGSAAEGTLRKTPSGLEIVLDVSGLQPAPADSYYQGWLKGKDAAVTIGTFHARGGGEDIVLWSGVEDTSVYDTLTVTVQRVDGGPASSGRVVLKGSLKSS</sequence>
<gene>
    <name evidence="3" type="ORF">E1218_08455</name>
</gene>
<evidence type="ECO:0000313" key="3">
    <source>
        <dbReference type="EMBL" id="TDD28061.1"/>
    </source>
</evidence>
<proteinExistence type="predicted"/>
<dbReference type="AlphaFoldDB" id="A0A4R4XBL6"/>
<feature type="transmembrane region" description="Helical" evidence="1">
    <location>
        <begin position="70"/>
        <end position="92"/>
    </location>
</feature>
<keyword evidence="4" id="KW-1185">Reference proteome</keyword>
<keyword evidence="1" id="KW-1133">Transmembrane helix</keyword>
<dbReference type="EMBL" id="SMKR01000026">
    <property type="protein sequence ID" value="TDD28061.1"/>
    <property type="molecule type" value="Genomic_DNA"/>
</dbReference>
<name>A0A4R4XBL6_9ACTN</name>
<keyword evidence="1" id="KW-0812">Transmembrane</keyword>
<dbReference type="Proteomes" id="UP000295172">
    <property type="component" value="Unassembled WGS sequence"/>
</dbReference>
<dbReference type="InterPro" id="IPR018764">
    <property type="entry name" value="RskA_C"/>
</dbReference>
<protein>
    <submittedName>
        <fullName evidence="3">Anti-sigma factor</fullName>
    </submittedName>
</protein>
<evidence type="ECO:0000313" key="4">
    <source>
        <dbReference type="Proteomes" id="UP000295172"/>
    </source>
</evidence>
<evidence type="ECO:0000259" key="2">
    <source>
        <dbReference type="Pfam" id="PF10099"/>
    </source>
</evidence>
<dbReference type="GO" id="GO:0005886">
    <property type="term" value="C:plasma membrane"/>
    <property type="evidence" value="ECO:0007669"/>
    <property type="project" value="InterPro"/>
</dbReference>
<accession>A0A4R4XBL6</accession>